<comment type="caution">
    <text evidence="3">The sequence shown here is derived from an EMBL/GenBank/DDBJ whole genome shotgun (WGS) entry which is preliminary data.</text>
</comment>
<gene>
    <name evidence="3" type="ORF">ACHAWO_005198</name>
</gene>
<dbReference type="Proteomes" id="UP001530400">
    <property type="component" value="Unassembled WGS sequence"/>
</dbReference>
<keyword evidence="1" id="KW-0547">Nucleotide-binding</keyword>
<evidence type="ECO:0000313" key="4">
    <source>
        <dbReference type="Proteomes" id="UP001530400"/>
    </source>
</evidence>
<keyword evidence="2" id="KW-0067">ATP-binding</keyword>
<organism evidence="3 4">
    <name type="scientific">Cyclotella atomus</name>
    <dbReference type="NCBI Taxonomy" id="382360"/>
    <lineage>
        <taxon>Eukaryota</taxon>
        <taxon>Sar</taxon>
        <taxon>Stramenopiles</taxon>
        <taxon>Ochrophyta</taxon>
        <taxon>Bacillariophyta</taxon>
        <taxon>Coscinodiscophyceae</taxon>
        <taxon>Thalassiosirophycidae</taxon>
        <taxon>Stephanodiscales</taxon>
        <taxon>Stephanodiscaceae</taxon>
        <taxon>Cyclotella</taxon>
    </lineage>
</organism>
<protein>
    <submittedName>
        <fullName evidence="3">Uncharacterized protein</fullName>
    </submittedName>
</protein>
<evidence type="ECO:0000313" key="3">
    <source>
        <dbReference type="EMBL" id="KAL3767788.1"/>
    </source>
</evidence>
<accession>A0ABD3MVD7</accession>
<dbReference type="Pfam" id="PF00012">
    <property type="entry name" value="HSP70"/>
    <property type="match status" value="1"/>
</dbReference>
<dbReference type="Gene3D" id="3.30.420.40">
    <property type="match status" value="2"/>
</dbReference>
<dbReference type="EMBL" id="JALLPJ020001358">
    <property type="protein sequence ID" value="KAL3767788.1"/>
    <property type="molecule type" value="Genomic_DNA"/>
</dbReference>
<dbReference type="Gene3D" id="3.90.640.10">
    <property type="entry name" value="Actin, Chain A, domain 4"/>
    <property type="match status" value="1"/>
</dbReference>
<dbReference type="InterPro" id="IPR013126">
    <property type="entry name" value="Hsp_70_fam"/>
</dbReference>
<proteinExistence type="predicted"/>
<name>A0ABD3MVD7_9STRA</name>
<evidence type="ECO:0000256" key="2">
    <source>
        <dbReference type="ARBA" id="ARBA00022840"/>
    </source>
</evidence>
<dbReference type="InterPro" id="IPR043129">
    <property type="entry name" value="ATPase_NBD"/>
</dbReference>
<dbReference type="SUPFAM" id="SSF53067">
    <property type="entry name" value="Actin-like ATPase domain"/>
    <property type="match status" value="2"/>
</dbReference>
<reference evidence="3 4" key="1">
    <citation type="submission" date="2024-10" db="EMBL/GenBank/DDBJ databases">
        <title>Updated reference genomes for cyclostephanoid diatoms.</title>
        <authorList>
            <person name="Roberts W.R."/>
            <person name="Alverson A.J."/>
        </authorList>
    </citation>
    <scope>NUCLEOTIDE SEQUENCE [LARGE SCALE GENOMIC DNA]</scope>
    <source>
        <strain evidence="3 4">AJA010-31</strain>
    </source>
</reference>
<keyword evidence="4" id="KW-1185">Reference proteome</keyword>
<sequence length="513" mass="55935">MSVSFLRRASLHRRIHPSLPHPLIASRHDDDDTRCRTSSAPLIENSIHVNQLQKRDYHATPRQEILPLIAIGVVGIGIYSYRALKQMDEDWEEYYEKLDEYRRVTGIDPESASSGRAKDNVSGTKTQVDEMASLFKGGTLAIDMGTSKLKLAHLPSGKANAKPTVTVDREGARSTPSLIWMSLDDGDVLVGRMAEARLYDNKGGRTLRSRDVLNGDSAIKEQAFCKAVQQSIRMAASNALEQVLGGQSSQSTSPLFVVDESMAYSGSYNVRPVFTYPSCTSSEAFLSTYKSAIRDLTSPEGIGLFVPEPIAIVTGAESYNLLPANKDPVLVVDVGGLTTNISVVSNEEVTYSASIPFGGDTFVDLLTSHLIRDFYGTDSSHTGISTTPTLDDPSALQRIYEASATALNELSNKSRSQINIPYLSIDLQTKQPKHLEVGVARSIVDNEVQSFVRERLVKHLSDAGSASLSASLPKPTDLATLFSSTLASAMEQTSLTPFFLRAGKHLICLFRLL</sequence>
<dbReference type="AlphaFoldDB" id="A0ABD3MVD7"/>
<dbReference type="GO" id="GO:0005524">
    <property type="term" value="F:ATP binding"/>
    <property type="evidence" value="ECO:0007669"/>
    <property type="project" value="UniProtKB-KW"/>
</dbReference>
<evidence type="ECO:0000256" key="1">
    <source>
        <dbReference type="ARBA" id="ARBA00022741"/>
    </source>
</evidence>